<reference evidence="5" key="2">
    <citation type="submission" date="2025-09" db="UniProtKB">
        <authorList>
            <consortium name="Ensembl"/>
        </authorList>
    </citation>
    <scope>IDENTIFICATION</scope>
</reference>
<reference evidence="5" key="1">
    <citation type="submission" date="2025-08" db="UniProtKB">
        <authorList>
            <consortium name="Ensembl"/>
        </authorList>
    </citation>
    <scope>IDENTIFICATION</scope>
</reference>
<feature type="compositionally biased region" description="Polar residues" evidence="4">
    <location>
        <begin position="167"/>
        <end position="178"/>
    </location>
</feature>
<feature type="region of interest" description="Disordered" evidence="4">
    <location>
        <begin position="395"/>
        <end position="433"/>
    </location>
</feature>
<evidence type="ECO:0000256" key="3">
    <source>
        <dbReference type="ARBA" id="ARBA00023242"/>
    </source>
</evidence>
<dbReference type="PANTHER" id="PTHR12940">
    <property type="entry name" value="ES-2 PROTEIN - RELATED"/>
    <property type="match status" value="1"/>
</dbReference>
<keyword evidence="6" id="KW-1185">Reference proteome</keyword>
<feature type="compositionally biased region" description="Pro residues" evidence="4">
    <location>
        <begin position="216"/>
        <end position="225"/>
    </location>
</feature>
<organism evidence="5 6">
    <name type="scientific">Pavo cristatus</name>
    <name type="common">Indian peafowl</name>
    <name type="synonym">Blue peafowl</name>
    <dbReference type="NCBI Taxonomy" id="9049"/>
    <lineage>
        <taxon>Eukaryota</taxon>
        <taxon>Metazoa</taxon>
        <taxon>Chordata</taxon>
        <taxon>Craniata</taxon>
        <taxon>Vertebrata</taxon>
        <taxon>Euteleostomi</taxon>
        <taxon>Archelosauria</taxon>
        <taxon>Archosauria</taxon>
        <taxon>Dinosauria</taxon>
        <taxon>Saurischia</taxon>
        <taxon>Theropoda</taxon>
        <taxon>Coelurosauria</taxon>
        <taxon>Aves</taxon>
        <taxon>Neognathae</taxon>
        <taxon>Galloanserae</taxon>
        <taxon>Galliformes</taxon>
        <taxon>Phasianidae</taxon>
        <taxon>Phasianinae</taxon>
        <taxon>Pavo</taxon>
    </lineage>
</organism>
<dbReference type="AlphaFoldDB" id="A0A8C9EZS2"/>
<evidence type="ECO:0000256" key="1">
    <source>
        <dbReference type="ARBA" id="ARBA00004123"/>
    </source>
</evidence>
<feature type="compositionally biased region" description="Polar residues" evidence="4">
    <location>
        <begin position="742"/>
        <end position="753"/>
    </location>
</feature>
<sequence length="766" mass="83683">MSRQAQVFLRFYDILVPLCTAQGYTCLTNIMQTFLSPFTLSRSGLRTVEPSGGIRREHLPRHWSFRAARSHPRRAANGPAGGEQWGWGFCGSESGMGECRRGSSKSRPLCSALFMRHGPQMLKRAQSPKAVCRQCLSYACDSRLGSPGLVLLVFVLLLLCEHPANEGCSQHSTASSITLGPPGRGASPQAMPAMPLARAKTRVLHHTHTYGAAKPRPCPPGPAATPLPRRRRHQGNRPSPLLPAARGRADRGSLRLSRKGRSNSPRRVSVTSRHVASATAAEEGQGVMAAVPAPSSGALVPVAAEAGAVVRSREAVQPAAKRPKKILDEDAYIESLENIIQRDFFPDVEKLRAQKEYLEAEENGDLEKMRQIAIKFGSSVGKSSRDTPVPYVTPATFETPEVHPGGLPLGSKSRAGTRAAEEGEAEKDDKDALPNLDSFLAKHTSEDNASFEQIMEVAKEKEKVKHAWLYSAEEEYAQRRNENLALPSAEQQALENVKAGLETWEYTARNTLMYYPTGVPDEEDTFKKPREVVHRNTRFVKDPFSQAVSKSQLQQAAALNAQYKQGKVGPDGKELIPQESPKVNGYGFVTTPSPAPGVNESPFMTWGEIETTPLRLDGSETPYVDRTPGPAFKILEPGRRERLGLKMANEVAAKNRAKKQEALRKVTENLASLTPKGLSPAMSPALQRLVNRTASKYTDKALRASYTPSPAHTGTPGYKTPANGPQTPTTTPQSRTISQTPVSQDTTSITDNLLQLPKRRKASDFF</sequence>
<accession>A0A8C9EZS2</accession>
<dbReference type="Proteomes" id="UP000694428">
    <property type="component" value="Unplaced"/>
</dbReference>
<comment type="subcellular location">
    <subcellularLocation>
        <location evidence="1">Nucleus</location>
    </subcellularLocation>
</comment>
<dbReference type="PANTHER" id="PTHR12940:SF0">
    <property type="entry name" value="SPLICING FACTOR ESS-2 HOMOLOG"/>
    <property type="match status" value="1"/>
</dbReference>
<comment type="similarity">
    <text evidence="2">Belongs to the ESS2 family.</text>
</comment>
<keyword evidence="3" id="KW-0539">Nucleus</keyword>
<dbReference type="Pfam" id="PF09751">
    <property type="entry name" value="Es2"/>
    <property type="match status" value="1"/>
</dbReference>
<name>A0A8C9EZS2_PAVCR</name>
<evidence type="ECO:0000256" key="2">
    <source>
        <dbReference type="ARBA" id="ARBA00009072"/>
    </source>
</evidence>
<evidence type="ECO:0000313" key="6">
    <source>
        <dbReference type="Proteomes" id="UP000694428"/>
    </source>
</evidence>
<feature type="compositionally biased region" description="Basic residues" evidence="4">
    <location>
        <begin position="757"/>
        <end position="766"/>
    </location>
</feature>
<evidence type="ECO:0000256" key="4">
    <source>
        <dbReference type="SAM" id="MobiDB-lite"/>
    </source>
</evidence>
<proteinExistence type="inferred from homology"/>
<feature type="compositionally biased region" description="Low complexity" evidence="4">
    <location>
        <begin position="725"/>
        <end position="741"/>
    </location>
</feature>
<feature type="region of interest" description="Disordered" evidence="4">
    <location>
        <begin position="700"/>
        <end position="766"/>
    </location>
</feature>
<evidence type="ECO:0000313" key="5">
    <source>
        <dbReference type="Ensembl" id="ENSPSTP00000007235.1"/>
    </source>
</evidence>
<dbReference type="InterPro" id="IPR019148">
    <property type="entry name" value="Nuclear_protein_DGCR14_ESS-2"/>
</dbReference>
<protein>
    <submittedName>
        <fullName evidence="5">Ess-2 splicing factor homolog</fullName>
    </submittedName>
</protein>
<feature type="region of interest" description="Disordered" evidence="4">
    <location>
        <begin position="166"/>
        <end position="191"/>
    </location>
</feature>
<feature type="region of interest" description="Disordered" evidence="4">
    <location>
        <begin position="205"/>
        <end position="273"/>
    </location>
</feature>
<dbReference type="Ensembl" id="ENSPSTT00000007591.1">
    <property type="protein sequence ID" value="ENSPSTP00000007235.1"/>
    <property type="gene ID" value="ENSPSTG00000005127.1"/>
</dbReference>
<dbReference type="GO" id="GO:0071013">
    <property type="term" value="C:catalytic step 2 spliceosome"/>
    <property type="evidence" value="ECO:0007669"/>
    <property type="project" value="TreeGrafter"/>
</dbReference>